<reference evidence="8" key="1">
    <citation type="submission" date="2015-10" db="EMBL/GenBank/DDBJ databases">
        <title>Metagenome-Assembled Genomes uncover a global brackish microbiome.</title>
        <authorList>
            <person name="Hugerth L.W."/>
            <person name="Larsson J."/>
            <person name="Alneberg J."/>
            <person name="Lindh M.V."/>
            <person name="Legrand C."/>
            <person name="Pinhassi J."/>
            <person name="Andersson A."/>
        </authorList>
    </citation>
    <scope>NUCLEOTIDE SEQUENCE [LARGE SCALE GENOMIC DNA]</scope>
</reference>
<evidence type="ECO:0000256" key="3">
    <source>
        <dbReference type="ARBA" id="ARBA00022960"/>
    </source>
</evidence>
<feature type="transmembrane region" description="Helical" evidence="6">
    <location>
        <begin position="266"/>
        <end position="287"/>
    </location>
</feature>
<feature type="transmembrane region" description="Helical" evidence="6">
    <location>
        <begin position="154"/>
        <end position="170"/>
    </location>
</feature>
<feature type="transmembrane region" description="Helical" evidence="6">
    <location>
        <begin position="299"/>
        <end position="326"/>
    </location>
</feature>
<evidence type="ECO:0000313" key="8">
    <source>
        <dbReference type="Proteomes" id="UP000050874"/>
    </source>
</evidence>
<evidence type="ECO:0000256" key="2">
    <source>
        <dbReference type="ARBA" id="ARBA00022692"/>
    </source>
</evidence>
<gene>
    <name evidence="7" type="ORF">ABR63_00320</name>
</gene>
<protein>
    <submittedName>
        <fullName evidence="7">Rod shape-determining protein RodA</fullName>
    </submittedName>
</protein>
<dbReference type="InterPro" id="IPR001182">
    <property type="entry name" value="FtsW/RodA"/>
</dbReference>
<evidence type="ECO:0000256" key="5">
    <source>
        <dbReference type="ARBA" id="ARBA00023136"/>
    </source>
</evidence>
<dbReference type="GO" id="GO:0051301">
    <property type="term" value="P:cell division"/>
    <property type="evidence" value="ECO:0007669"/>
    <property type="project" value="InterPro"/>
</dbReference>
<comment type="caution">
    <text evidence="7">The sequence shown here is derived from an EMBL/GenBank/DDBJ whole genome shotgun (WGS) entry which is preliminary data.</text>
</comment>
<keyword evidence="4 6" id="KW-1133">Transmembrane helix</keyword>
<feature type="transmembrane region" description="Helical" evidence="6">
    <location>
        <begin position="129"/>
        <end position="148"/>
    </location>
</feature>
<dbReference type="GO" id="GO:0032153">
    <property type="term" value="C:cell division site"/>
    <property type="evidence" value="ECO:0007669"/>
    <property type="project" value="TreeGrafter"/>
</dbReference>
<accession>A0A0R2PUN0</accession>
<dbReference type="PANTHER" id="PTHR30474">
    <property type="entry name" value="CELL CYCLE PROTEIN"/>
    <property type="match status" value="1"/>
</dbReference>
<evidence type="ECO:0000256" key="4">
    <source>
        <dbReference type="ARBA" id="ARBA00022989"/>
    </source>
</evidence>
<keyword evidence="3" id="KW-0133">Cell shape</keyword>
<dbReference type="Pfam" id="PF01098">
    <property type="entry name" value="FTSW_RODA_SPOVE"/>
    <property type="match status" value="1"/>
</dbReference>
<comment type="subcellular location">
    <subcellularLocation>
        <location evidence="1">Membrane</location>
        <topology evidence="1">Multi-pass membrane protein</topology>
    </subcellularLocation>
</comment>
<dbReference type="GO" id="GO:0008360">
    <property type="term" value="P:regulation of cell shape"/>
    <property type="evidence" value="ECO:0007669"/>
    <property type="project" value="UniProtKB-KW"/>
</dbReference>
<dbReference type="AlphaFoldDB" id="A0A0R2PUN0"/>
<evidence type="ECO:0000256" key="6">
    <source>
        <dbReference type="SAM" id="Phobius"/>
    </source>
</evidence>
<sequence length="362" mass="39868">MNNKLTKIYFDPYLFFSICLLSILGLFFLYSASNADLSIILRQSAYVLLGLLIMISVSQPDPDLFRRTSFLFLVFAVLLLGITFLFGPEINGAQRWIRLGPVSFQSSELLKLALPIFLANFLGDKKLPIQAREVSITLSIIFLAFFLVARQPDLGTGLIVALSGLSVLFLSGLSWSFIGGAFVLLVISSPLIWNVLLEPFQRQRIATLFNPESDPFGAGWNIMQSKIAIGSGGIFGKGFGNGSQTQLNFLPETKTDFIFSVIGEEFGFIGILLLLSIYFFILMRCLYLALTARDRFCRLVIGGLSLTFAANLIINLCMVVGLLPVVGMPLPFISKGGSSLMSLFFAFGIITSMATHKKFLPQ</sequence>
<feature type="transmembrane region" description="Helical" evidence="6">
    <location>
        <begin position="332"/>
        <end position="354"/>
    </location>
</feature>
<evidence type="ECO:0000313" key="7">
    <source>
        <dbReference type="EMBL" id="KRO40683.1"/>
    </source>
</evidence>
<dbReference type="PANTHER" id="PTHR30474:SF1">
    <property type="entry name" value="PEPTIDOGLYCAN GLYCOSYLTRANSFERASE MRDB"/>
    <property type="match status" value="1"/>
</dbReference>
<evidence type="ECO:0000256" key="1">
    <source>
        <dbReference type="ARBA" id="ARBA00004141"/>
    </source>
</evidence>
<dbReference type="EMBL" id="LIAV01000076">
    <property type="protein sequence ID" value="KRO40683.1"/>
    <property type="molecule type" value="Genomic_DNA"/>
</dbReference>
<keyword evidence="5 6" id="KW-0472">Membrane</keyword>
<feature type="transmembrane region" description="Helical" evidence="6">
    <location>
        <begin position="12"/>
        <end position="33"/>
    </location>
</feature>
<dbReference type="GO" id="GO:0015648">
    <property type="term" value="F:lipid-linked peptidoglycan transporter activity"/>
    <property type="evidence" value="ECO:0007669"/>
    <property type="project" value="TreeGrafter"/>
</dbReference>
<feature type="transmembrane region" description="Helical" evidence="6">
    <location>
        <begin position="39"/>
        <end position="58"/>
    </location>
</feature>
<name>A0A0R2PUN0_9GAMM</name>
<feature type="transmembrane region" description="Helical" evidence="6">
    <location>
        <begin position="70"/>
        <end position="90"/>
    </location>
</feature>
<dbReference type="Proteomes" id="UP000050874">
    <property type="component" value="Unassembled WGS sequence"/>
</dbReference>
<organism evidence="7 8">
    <name type="scientific">SAR86 cluster bacterium BACL1 MAG-120920-bin57</name>
    <dbReference type="NCBI Taxonomy" id="1655571"/>
    <lineage>
        <taxon>Bacteria</taxon>
        <taxon>Pseudomonadati</taxon>
        <taxon>Pseudomonadota</taxon>
        <taxon>Gammaproteobacteria</taxon>
        <taxon>SAR86 cluster</taxon>
    </lineage>
</organism>
<dbReference type="GO" id="GO:0005886">
    <property type="term" value="C:plasma membrane"/>
    <property type="evidence" value="ECO:0007669"/>
    <property type="project" value="TreeGrafter"/>
</dbReference>
<dbReference type="InterPro" id="IPR011923">
    <property type="entry name" value="RodA/MrdB"/>
</dbReference>
<proteinExistence type="predicted"/>
<dbReference type="NCBIfam" id="TIGR02210">
    <property type="entry name" value="rodA_shape"/>
    <property type="match status" value="1"/>
</dbReference>
<keyword evidence="2 6" id="KW-0812">Transmembrane</keyword>